<keyword evidence="1" id="KW-0812">Transmembrane</keyword>
<feature type="transmembrane region" description="Helical" evidence="1">
    <location>
        <begin position="65"/>
        <end position="86"/>
    </location>
</feature>
<organism evidence="2">
    <name type="scientific">Anopheles braziliensis</name>
    <dbReference type="NCBI Taxonomy" id="58242"/>
    <lineage>
        <taxon>Eukaryota</taxon>
        <taxon>Metazoa</taxon>
        <taxon>Ecdysozoa</taxon>
        <taxon>Arthropoda</taxon>
        <taxon>Hexapoda</taxon>
        <taxon>Insecta</taxon>
        <taxon>Pterygota</taxon>
        <taxon>Neoptera</taxon>
        <taxon>Endopterygota</taxon>
        <taxon>Diptera</taxon>
        <taxon>Nematocera</taxon>
        <taxon>Culicoidea</taxon>
        <taxon>Culicidae</taxon>
        <taxon>Anophelinae</taxon>
        <taxon>Anopheles</taxon>
    </lineage>
</organism>
<accession>A0A2M3ZTT7</accession>
<name>A0A2M3ZTT7_9DIPT</name>
<keyword evidence="1" id="KW-0472">Membrane</keyword>
<evidence type="ECO:0000313" key="2">
    <source>
        <dbReference type="EMBL" id="MBW31902.1"/>
    </source>
</evidence>
<sequence length="87" mass="9287">MTSRSARTALINRLLLLLHTGTLGALRSRARWSSAASFSVAVQLAILAAALDALLLAVRRQYRMVLLAVLVDLVLVAATTGCQDGLR</sequence>
<keyword evidence="1" id="KW-1133">Transmembrane helix</keyword>
<protein>
    <submittedName>
        <fullName evidence="2">Putative secreted peptide</fullName>
    </submittedName>
</protein>
<dbReference type="EMBL" id="GGFM01011151">
    <property type="protein sequence ID" value="MBW31902.1"/>
    <property type="molecule type" value="Transcribed_RNA"/>
</dbReference>
<proteinExistence type="predicted"/>
<dbReference type="AlphaFoldDB" id="A0A2M3ZTT7"/>
<reference evidence="2" key="1">
    <citation type="submission" date="2018-01" db="EMBL/GenBank/DDBJ databases">
        <title>An insight into the sialome of Amazonian anophelines.</title>
        <authorList>
            <person name="Ribeiro J.M."/>
            <person name="Scarpassa V."/>
            <person name="Calvo E."/>
        </authorList>
    </citation>
    <scope>NUCLEOTIDE SEQUENCE</scope>
    <source>
        <tissue evidence="2">Salivary glands</tissue>
    </source>
</reference>
<evidence type="ECO:0000256" key="1">
    <source>
        <dbReference type="SAM" id="Phobius"/>
    </source>
</evidence>
<feature type="transmembrane region" description="Helical" evidence="1">
    <location>
        <begin position="40"/>
        <end position="58"/>
    </location>
</feature>